<dbReference type="AlphaFoldDB" id="A0A0M7B6M3"/>
<protein>
    <submittedName>
        <fullName evidence="1">Uncharacterized protein</fullName>
    </submittedName>
</protein>
<evidence type="ECO:0000313" key="1">
    <source>
        <dbReference type="EMBL" id="CUH25388.1"/>
    </source>
</evidence>
<sequence length="70" mass="7794">MQRALGAPKRDTDSKDLLTAVHRAEVGHRPVEIDQAQQALGGEPCRTIVWRKAIPNSTFMDRHAWMGASL</sequence>
<organism evidence="1 2">
    <name type="scientific">Jannaschia seosinensis</name>
    <dbReference type="NCBI Taxonomy" id="313367"/>
    <lineage>
        <taxon>Bacteria</taxon>
        <taxon>Pseudomonadati</taxon>
        <taxon>Pseudomonadota</taxon>
        <taxon>Alphaproteobacteria</taxon>
        <taxon>Rhodobacterales</taxon>
        <taxon>Roseobacteraceae</taxon>
        <taxon>Jannaschia</taxon>
    </lineage>
</organism>
<evidence type="ECO:0000313" key="2">
    <source>
        <dbReference type="Proteomes" id="UP000049455"/>
    </source>
</evidence>
<dbReference type="EMBL" id="CYPR01000042">
    <property type="protein sequence ID" value="CUH25388.1"/>
    <property type="molecule type" value="Genomic_DNA"/>
</dbReference>
<proteinExistence type="predicted"/>
<keyword evidence="2" id="KW-1185">Reference proteome</keyword>
<dbReference type="Proteomes" id="UP000049455">
    <property type="component" value="Unassembled WGS sequence"/>
</dbReference>
<name>A0A0M7B6M3_9RHOB</name>
<gene>
    <name evidence="1" type="ORF">JSE7799_00694</name>
</gene>
<reference evidence="1 2" key="1">
    <citation type="submission" date="2015-09" db="EMBL/GenBank/DDBJ databases">
        <authorList>
            <person name="Jackson K.R."/>
            <person name="Lunt B.L."/>
            <person name="Fisher J.N.B."/>
            <person name="Gardner A.V."/>
            <person name="Bailey M.E."/>
            <person name="Deus L.M."/>
            <person name="Earl A.S."/>
            <person name="Gibby P.D."/>
            <person name="Hartmann K.A."/>
            <person name="Liu J.E."/>
            <person name="Manci A.M."/>
            <person name="Nielsen D.A."/>
            <person name="Solomon M.B."/>
            <person name="Breakwell D.P."/>
            <person name="Burnett S.H."/>
            <person name="Grose J.H."/>
        </authorList>
    </citation>
    <scope>NUCLEOTIDE SEQUENCE [LARGE SCALE GENOMIC DNA]</scope>
    <source>
        <strain evidence="1 2">CECT 7799</strain>
    </source>
</reference>
<accession>A0A0M7B6M3</accession>